<dbReference type="InterPro" id="IPR011055">
    <property type="entry name" value="Dup_hybrid_motif"/>
</dbReference>
<dbReference type="SUPFAM" id="SSF54106">
    <property type="entry name" value="LysM domain"/>
    <property type="match status" value="2"/>
</dbReference>
<dbReference type="PROSITE" id="PS51782">
    <property type="entry name" value="LYSM"/>
    <property type="match status" value="2"/>
</dbReference>
<protein>
    <recommendedName>
        <fullName evidence="1">LysM domain-containing protein</fullName>
    </recommendedName>
</protein>
<dbReference type="Gene3D" id="2.70.70.10">
    <property type="entry name" value="Glucose Permease (Domain IIA)"/>
    <property type="match status" value="1"/>
</dbReference>
<accession>A0ABM8ALD1</accession>
<proteinExistence type="predicted"/>
<keyword evidence="3" id="KW-1185">Reference proteome</keyword>
<dbReference type="InterPro" id="IPR036779">
    <property type="entry name" value="LysM_dom_sf"/>
</dbReference>
<dbReference type="PANTHER" id="PTHR21666">
    <property type="entry name" value="PEPTIDASE-RELATED"/>
    <property type="match status" value="1"/>
</dbReference>
<dbReference type="Pfam" id="PF01551">
    <property type="entry name" value="Peptidase_M23"/>
    <property type="match status" value="1"/>
</dbReference>
<evidence type="ECO:0000259" key="1">
    <source>
        <dbReference type="PROSITE" id="PS51782"/>
    </source>
</evidence>
<reference evidence="2" key="1">
    <citation type="submission" date="2022-07" db="EMBL/GenBank/DDBJ databases">
        <title>Complete Genome Sequence of the Radioresistant Bacterium Deinococcus aetherius ST0316, Isolated from the Air Dust collected in Lower Stratosphere above Japan.</title>
        <authorList>
            <person name="Satoh K."/>
            <person name="Hagiwara K."/>
            <person name="Katsumata K."/>
            <person name="Kubo A."/>
            <person name="Yokobori S."/>
            <person name="Yamagishi A."/>
            <person name="Oono Y."/>
            <person name="Narumi I."/>
        </authorList>
    </citation>
    <scope>NUCLEOTIDE SEQUENCE</scope>
    <source>
        <strain evidence="2">ST0316</strain>
        <plasmid evidence="2">pDAETH-3</plasmid>
    </source>
</reference>
<feature type="domain" description="LysM" evidence="1">
    <location>
        <begin position="64"/>
        <end position="109"/>
    </location>
</feature>
<dbReference type="Proteomes" id="UP001064971">
    <property type="component" value="Plasmid pDAETH-3"/>
</dbReference>
<dbReference type="SMART" id="SM00257">
    <property type="entry name" value="LysM"/>
    <property type="match status" value="2"/>
</dbReference>
<feature type="domain" description="LysM" evidence="1">
    <location>
        <begin position="14"/>
        <end position="58"/>
    </location>
</feature>
<sequence>MILALLGGGRVGAATVTVQRGDTLTRLAVRHGTTAQALVKANPGLRQGALMAGTRLTLPSPPAPVWTVRRGDTLSLIARRQGTTLAALLAANPGLDAQQPLLVGQRLTLPSRGAVTRQPSAATVRAASIRVTAVMPVQGRLTTSFSDTHPSIDLAAPTSTPVRAARPGVVTESSFDGRSGWGWTVLVDHGDGMTTRYSHNSANLVRVGARVEAGQVIARVGSTGNSTGPHLDYRVTVQGAPVDPFSLY</sequence>
<dbReference type="EMBL" id="AP026563">
    <property type="protein sequence ID" value="BDP44639.1"/>
    <property type="molecule type" value="Genomic_DNA"/>
</dbReference>
<dbReference type="CDD" id="cd00118">
    <property type="entry name" value="LysM"/>
    <property type="match status" value="2"/>
</dbReference>
<dbReference type="SUPFAM" id="SSF51261">
    <property type="entry name" value="Duplicated hybrid motif"/>
    <property type="match status" value="1"/>
</dbReference>
<dbReference type="CDD" id="cd12797">
    <property type="entry name" value="M23_peptidase"/>
    <property type="match status" value="1"/>
</dbReference>
<gene>
    <name evidence="2" type="ORF">DAETH_46080</name>
</gene>
<name>A0ABM8ALD1_9DEIO</name>
<dbReference type="InterPro" id="IPR016047">
    <property type="entry name" value="M23ase_b-sheet_dom"/>
</dbReference>
<evidence type="ECO:0000313" key="2">
    <source>
        <dbReference type="EMBL" id="BDP44639.1"/>
    </source>
</evidence>
<keyword evidence="2" id="KW-0614">Plasmid</keyword>
<dbReference type="Pfam" id="PF01476">
    <property type="entry name" value="LysM"/>
    <property type="match status" value="2"/>
</dbReference>
<dbReference type="Gene3D" id="3.10.350.10">
    <property type="entry name" value="LysM domain"/>
    <property type="match status" value="2"/>
</dbReference>
<geneLocation type="plasmid" evidence="2 3">
    <name>pDAETH-3</name>
</geneLocation>
<organism evidence="2 3">
    <name type="scientific">Deinococcus aetherius</name>
    <dbReference type="NCBI Taxonomy" id="200252"/>
    <lineage>
        <taxon>Bacteria</taxon>
        <taxon>Thermotogati</taxon>
        <taxon>Deinococcota</taxon>
        <taxon>Deinococci</taxon>
        <taxon>Deinococcales</taxon>
        <taxon>Deinococcaceae</taxon>
        <taxon>Deinococcus</taxon>
    </lineage>
</organism>
<dbReference type="InterPro" id="IPR050570">
    <property type="entry name" value="Cell_wall_metabolism_enzyme"/>
</dbReference>
<evidence type="ECO:0000313" key="3">
    <source>
        <dbReference type="Proteomes" id="UP001064971"/>
    </source>
</evidence>
<dbReference type="InterPro" id="IPR018392">
    <property type="entry name" value="LysM"/>
</dbReference>
<dbReference type="PANTHER" id="PTHR21666:SF270">
    <property type="entry name" value="MUREIN HYDROLASE ACTIVATOR ENVC"/>
    <property type="match status" value="1"/>
</dbReference>